<proteinExistence type="predicted"/>
<name>A0A099KNH3_COLPS</name>
<dbReference type="InterPro" id="IPR019888">
    <property type="entry name" value="Tscrpt_reg_AsnC-like"/>
</dbReference>
<dbReference type="Pfam" id="PF13412">
    <property type="entry name" value="HTH_24"/>
    <property type="match status" value="1"/>
</dbReference>
<protein>
    <submittedName>
        <fullName evidence="5">Transcriptional regulator, AsnC family</fullName>
    </submittedName>
</protein>
<dbReference type="InterPro" id="IPR011008">
    <property type="entry name" value="Dimeric_a/b-barrel"/>
</dbReference>
<dbReference type="SUPFAM" id="SSF46785">
    <property type="entry name" value="Winged helix' DNA-binding domain"/>
    <property type="match status" value="1"/>
</dbReference>
<organism evidence="5 6">
    <name type="scientific">Colwellia psychrerythraea</name>
    <name type="common">Vibrio psychroerythus</name>
    <dbReference type="NCBI Taxonomy" id="28229"/>
    <lineage>
        <taxon>Bacteria</taxon>
        <taxon>Pseudomonadati</taxon>
        <taxon>Pseudomonadota</taxon>
        <taxon>Gammaproteobacteria</taxon>
        <taxon>Alteromonadales</taxon>
        <taxon>Colwelliaceae</taxon>
        <taxon>Colwellia</taxon>
    </lineage>
</organism>
<dbReference type="GO" id="GO:0005829">
    <property type="term" value="C:cytosol"/>
    <property type="evidence" value="ECO:0007669"/>
    <property type="project" value="TreeGrafter"/>
</dbReference>
<comment type="caution">
    <text evidence="5">The sequence shown here is derived from an EMBL/GenBank/DDBJ whole genome shotgun (WGS) entry which is preliminary data.</text>
</comment>
<dbReference type="GO" id="GO:0006355">
    <property type="term" value="P:regulation of DNA-templated transcription"/>
    <property type="evidence" value="ECO:0007669"/>
    <property type="project" value="UniProtKB-ARBA"/>
</dbReference>
<dbReference type="RefSeq" id="WP_223303615.1">
    <property type="nucleotide sequence ID" value="NZ_JQED01000029.1"/>
</dbReference>
<dbReference type="SMART" id="SM00344">
    <property type="entry name" value="HTH_ASNC"/>
    <property type="match status" value="1"/>
</dbReference>
<evidence type="ECO:0000313" key="5">
    <source>
        <dbReference type="EMBL" id="KGJ91472.1"/>
    </source>
</evidence>
<evidence type="ECO:0000259" key="4">
    <source>
        <dbReference type="PROSITE" id="PS50956"/>
    </source>
</evidence>
<reference evidence="5 6" key="1">
    <citation type="submission" date="2014-08" db="EMBL/GenBank/DDBJ databases">
        <title>Genomic and Phenotypic Diversity of Colwellia psychrerythraea strains from Disparate Marine Basins.</title>
        <authorList>
            <person name="Techtmann S.M."/>
            <person name="Stelling S.C."/>
            <person name="Utturkar S.M."/>
            <person name="Alshibli N."/>
            <person name="Harris A."/>
            <person name="Brown S.D."/>
            <person name="Hazen T.C."/>
        </authorList>
    </citation>
    <scope>NUCLEOTIDE SEQUENCE [LARGE SCALE GENOMIC DNA]</scope>
    <source>
        <strain evidence="5 6">ND2E</strain>
    </source>
</reference>
<dbReference type="InterPro" id="IPR036390">
    <property type="entry name" value="WH_DNA-bd_sf"/>
</dbReference>
<accession>A0A099KNH3</accession>
<dbReference type="CDD" id="cd00090">
    <property type="entry name" value="HTH_ARSR"/>
    <property type="match status" value="1"/>
</dbReference>
<evidence type="ECO:0000256" key="2">
    <source>
        <dbReference type="ARBA" id="ARBA00023125"/>
    </source>
</evidence>
<dbReference type="PANTHER" id="PTHR30154">
    <property type="entry name" value="LEUCINE-RESPONSIVE REGULATORY PROTEIN"/>
    <property type="match status" value="1"/>
</dbReference>
<dbReference type="AlphaFoldDB" id="A0A099KNH3"/>
<evidence type="ECO:0000256" key="3">
    <source>
        <dbReference type="ARBA" id="ARBA00023163"/>
    </source>
</evidence>
<dbReference type="PANTHER" id="PTHR30154:SF34">
    <property type="entry name" value="TRANSCRIPTIONAL REGULATOR AZLB"/>
    <property type="match status" value="1"/>
</dbReference>
<dbReference type="Gene3D" id="3.30.70.920">
    <property type="match status" value="1"/>
</dbReference>
<dbReference type="GO" id="GO:0043565">
    <property type="term" value="F:sequence-specific DNA binding"/>
    <property type="evidence" value="ECO:0007669"/>
    <property type="project" value="InterPro"/>
</dbReference>
<dbReference type="Proteomes" id="UP000029843">
    <property type="component" value="Unassembled WGS sequence"/>
</dbReference>
<sequence>MIILIMFLDRLDKAILRQLQSDASVSNVKLAEIVNLSAPACLKRVKRLEDQGVINKRVALLDQTKFGSCLHMIVEIMMHQDRLDLNETFSKAIKNCEQVHECYKVTGEVDFVLVVVVPDMPSYELFCEEILYRHSNMRNFRTLISMNRIKYDTKVYIPID</sequence>
<gene>
    <name evidence="5" type="ORF">ND2E_3337</name>
</gene>
<dbReference type="InterPro" id="IPR036388">
    <property type="entry name" value="WH-like_DNA-bd_sf"/>
</dbReference>
<dbReference type="EMBL" id="JQED01000029">
    <property type="protein sequence ID" value="KGJ91472.1"/>
    <property type="molecule type" value="Genomic_DNA"/>
</dbReference>
<keyword evidence="1" id="KW-0805">Transcription regulation</keyword>
<evidence type="ECO:0000313" key="6">
    <source>
        <dbReference type="Proteomes" id="UP000029843"/>
    </source>
</evidence>
<evidence type="ECO:0000256" key="1">
    <source>
        <dbReference type="ARBA" id="ARBA00023015"/>
    </source>
</evidence>
<feature type="domain" description="HTH asnC-type" evidence="4">
    <location>
        <begin position="8"/>
        <end position="69"/>
    </location>
</feature>
<dbReference type="PATRIC" id="fig|28229.4.peg.2389"/>
<dbReference type="InterPro" id="IPR000485">
    <property type="entry name" value="AsnC-type_HTH_dom"/>
</dbReference>
<dbReference type="SUPFAM" id="SSF54909">
    <property type="entry name" value="Dimeric alpha+beta barrel"/>
    <property type="match status" value="1"/>
</dbReference>
<dbReference type="Gene3D" id="1.10.10.10">
    <property type="entry name" value="Winged helix-like DNA-binding domain superfamily/Winged helix DNA-binding domain"/>
    <property type="match status" value="1"/>
</dbReference>
<dbReference type="Pfam" id="PF01037">
    <property type="entry name" value="AsnC_trans_reg"/>
    <property type="match status" value="1"/>
</dbReference>
<keyword evidence="2" id="KW-0238">DNA-binding</keyword>
<dbReference type="PRINTS" id="PR00033">
    <property type="entry name" value="HTHASNC"/>
</dbReference>
<keyword evidence="3" id="KW-0804">Transcription</keyword>
<dbReference type="PROSITE" id="PS50956">
    <property type="entry name" value="HTH_ASNC_2"/>
    <property type="match status" value="1"/>
</dbReference>
<dbReference type="InterPro" id="IPR011991">
    <property type="entry name" value="ArsR-like_HTH"/>
</dbReference>
<dbReference type="InterPro" id="IPR019887">
    <property type="entry name" value="Tscrpt_reg_AsnC/Lrp_C"/>
</dbReference>
<dbReference type="GO" id="GO:0043200">
    <property type="term" value="P:response to amino acid"/>
    <property type="evidence" value="ECO:0007669"/>
    <property type="project" value="TreeGrafter"/>
</dbReference>